<sequence length="248" mass="28676">MLHLILDIITSFIFLFLYVGTALYLKSRTKTLMFFRHQRVVVNLLVILMIAIIIVNHFLAIGGVVLIPSTTTFTFFVKQIVYDILPISILLLPYQSNPYILTFDNKTRTKIVFERFNFRRNMEISPLLYSYQFPITSENSVADYIYIDVYFVDGYFHALTYIKDTSESTTSASVAIACYSKKASLDILKNMEFSSYNNVDSYNLKETIEAEVFKLDTWINEVVVSKVIASKELKQVFYLLEKGDTNVN</sequence>
<feature type="transmembrane region" description="Helical" evidence="1">
    <location>
        <begin position="6"/>
        <end position="25"/>
    </location>
</feature>
<dbReference type="Proteomes" id="UP000503166">
    <property type="component" value="Plasmid p_CNU_G2"/>
</dbReference>
<accession>A0A6G8I2P4</accession>
<dbReference type="AlphaFoldDB" id="A0A6G8I2P4"/>
<evidence type="ECO:0000256" key="1">
    <source>
        <dbReference type="SAM" id="Phobius"/>
    </source>
</evidence>
<keyword evidence="1" id="KW-0472">Membrane</keyword>
<evidence type="ECO:0000313" key="2">
    <source>
        <dbReference type="EMBL" id="QIM47380.1"/>
    </source>
</evidence>
<keyword evidence="1" id="KW-0812">Transmembrane</keyword>
<feature type="transmembrane region" description="Helical" evidence="1">
    <location>
        <begin position="45"/>
        <end position="67"/>
    </location>
</feature>
<name>A0A6G8I2P4_9STRE</name>
<dbReference type="KEGG" id="srum:GPZ88_09895"/>
<dbReference type="EMBL" id="CP046920">
    <property type="protein sequence ID" value="QIM47380.1"/>
    <property type="molecule type" value="Genomic_DNA"/>
</dbReference>
<organism evidence="2 3">
    <name type="scientific">Streptococcus ruminicola</name>
    <dbReference type="NCBI Taxonomy" id="2686210"/>
    <lineage>
        <taxon>Bacteria</taxon>
        <taxon>Bacillati</taxon>
        <taxon>Bacillota</taxon>
        <taxon>Bacilli</taxon>
        <taxon>Lactobacillales</taxon>
        <taxon>Streptococcaceae</taxon>
        <taxon>Streptococcus</taxon>
    </lineage>
</organism>
<keyword evidence="2" id="KW-0614">Plasmid</keyword>
<dbReference type="RefSeq" id="WP_157328704.1">
    <property type="nucleotide sequence ID" value="NZ_CP046920.1"/>
</dbReference>
<evidence type="ECO:0000313" key="3">
    <source>
        <dbReference type="Proteomes" id="UP000503166"/>
    </source>
</evidence>
<feature type="transmembrane region" description="Helical" evidence="1">
    <location>
        <begin position="73"/>
        <end position="92"/>
    </location>
</feature>
<gene>
    <name evidence="2" type="ORF">GPZ88_09895</name>
</gene>
<geneLocation type="plasmid" evidence="3">
    <name>p_cnu_g2</name>
</geneLocation>
<reference evidence="2 3" key="1">
    <citation type="submission" date="2019-12" db="EMBL/GenBank/DDBJ databases">
        <title>Complete genome sequence of Streptococcus sp. CNU G2 isolated frome Bos taurus coreanae.</title>
        <authorList>
            <person name="Park S.Y."/>
            <person name="Kim J.H."/>
            <person name="Seo S.W."/>
        </authorList>
    </citation>
    <scope>NUCLEOTIDE SEQUENCE [LARGE SCALE GENOMIC DNA]</scope>
    <source>
        <strain evidence="2 3">CNU G2</strain>
        <plasmid evidence="3">p_cnu_g2</plasmid>
    </source>
</reference>
<proteinExistence type="predicted"/>
<protein>
    <submittedName>
        <fullName evidence="2">Uncharacterized protein</fullName>
    </submittedName>
</protein>
<keyword evidence="1" id="KW-1133">Transmembrane helix</keyword>